<feature type="compositionally biased region" description="Polar residues" evidence="1">
    <location>
        <begin position="82"/>
        <end position="100"/>
    </location>
</feature>
<evidence type="ECO:0000313" key="3">
    <source>
        <dbReference type="Proteomes" id="UP000187203"/>
    </source>
</evidence>
<sequence length="210" mass="21909">MKPKLGKSNPKALLDITNQQPNRGPNRSPQAQTNGTLIFTPKAQQSIVFSARDSSSNPSGSTKKLKVKPKSSNACPPPETPISCNSELHPSNNSSITQPLISPPATSPTSPPPSVADPTLSLIPPLDSNGDSKLQTDLATALCMDLTGDGASKADSPAGNSGFSGVENAIDPEPTPIVVGSDDDHPISMVGESGVDRWRVYVESIDTPLY</sequence>
<dbReference type="AlphaFoldDB" id="A0A1R3KFK9"/>
<proteinExistence type="predicted"/>
<organism evidence="2 3">
    <name type="scientific">Corchorus olitorius</name>
    <dbReference type="NCBI Taxonomy" id="93759"/>
    <lineage>
        <taxon>Eukaryota</taxon>
        <taxon>Viridiplantae</taxon>
        <taxon>Streptophyta</taxon>
        <taxon>Embryophyta</taxon>
        <taxon>Tracheophyta</taxon>
        <taxon>Spermatophyta</taxon>
        <taxon>Magnoliopsida</taxon>
        <taxon>eudicotyledons</taxon>
        <taxon>Gunneridae</taxon>
        <taxon>Pentapetalae</taxon>
        <taxon>rosids</taxon>
        <taxon>malvids</taxon>
        <taxon>Malvales</taxon>
        <taxon>Malvaceae</taxon>
        <taxon>Grewioideae</taxon>
        <taxon>Apeibeae</taxon>
        <taxon>Corchorus</taxon>
    </lineage>
</organism>
<gene>
    <name evidence="2" type="ORF">COLO4_08480</name>
</gene>
<name>A0A1R3KFK9_9ROSI</name>
<accession>A0A1R3KFK9</accession>
<protein>
    <submittedName>
        <fullName evidence="2">Uncharacterized protein</fullName>
    </submittedName>
</protein>
<evidence type="ECO:0000256" key="1">
    <source>
        <dbReference type="SAM" id="MobiDB-lite"/>
    </source>
</evidence>
<keyword evidence="3" id="KW-1185">Reference proteome</keyword>
<dbReference type="Proteomes" id="UP000187203">
    <property type="component" value="Unassembled WGS sequence"/>
</dbReference>
<feature type="compositionally biased region" description="Polar residues" evidence="1">
    <location>
        <begin position="16"/>
        <end position="62"/>
    </location>
</feature>
<feature type="region of interest" description="Disordered" evidence="1">
    <location>
        <begin position="1"/>
        <end position="129"/>
    </location>
</feature>
<dbReference type="EMBL" id="AWUE01013797">
    <property type="protein sequence ID" value="OMP05886.1"/>
    <property type="molecule type" value="Genomic_DNA"/>
</dbReference>
<evidence type="ECO:0000313" key="2">
    <source>
        <dbReference type="EMBL" id="OMP05886.1"/>
    </source>
</evidence>
<feature type="compositionally biased region" description="Pro residues" evidence="1">
    <location>
        <begin position="101"/>
        <end position="115"/>
    </location>
</feature>
<reference evidence="3" key="1">
    <citation type="submission" date="2013-09" db="EMBL/GenBank/DDBJ databases">
        <title>Corchorus olitorius genome sequencing.</title>
        <authorList>
            <person name="Alam M."/>
            <person name="Haque M.S."/>
            <person name="Islam M.S."/>
            <person name="Emdad E.M."/>
            <person name="Islam M.M."/>
            <person name="Ahmed B."/>
            <person name="Halim A."/>
            <person name="Hossen Q.M.M."/>
            <person name="Hossain M.Z."/>
            <person name="Ahmed R."/>
            <person name="Khan M.M."/>
            <person name="Islam R."/>
            <person name="Rashid M.M."/>
            <person name="Khan S.A."/>
            <person name="Rahman M.S."/>
            <person name="Alam M."/>
            <person name="Yahiya A.S."/>
            <person name="Khan M.S."/>
            <person name="Azam M.S."/>
            <person name="Haque T."/>
            <person name="Lashkar M.Z.H."/>
            <person name="Akhand A.I."/>
            <person name="Morshed G."/>
            <person name="Roy S."/>
            <person name="Uddin K.S."/>
            <person name="Rabeya T."/>
            <person name="Hossain A.S."/>
            <person name="Chowdhury A."/>
            <person name="Snigdha A.R."/>
            <person name="Mortoza M.S."/>
            <person name="Matin S.A."/>
            <person name="Hoque S.M.E."/>
            <person name="Islam M.K."/>
            <person name="Roy D.K."/>
            <person name="Haider R."/>
            <person name="Moosa M.M."/>
            <person name="Elias S.M."/>
            <person name="Hasan A.M."/>
            <person name="Jahan S."/>
            <person name="Shafiuddin M."/>
            <person name="Mahmood N."/>
            <person name="Shommy N.S."/>
        </authorList>
    </citation>
    <scope>NUCLEOTIDE SEQUENCE [LARGE SCALE GENOMIC DNA]</scope>
    <source>
        <strain evidence="3">cv. O-4</strain>
    </source>
</reference>
<feature type="region of interest" description="Disordered" evidence="1">
    <location>
        <begin position="151"/>
        <end position="172"/>
    </location>
</feature>
<comment type="caution">
    <text evidence="2">The sequence shown here is derived from an EMBL/GenBank/DDBJ whole genome shotgun (WGS) entry which is preliminary data.</text>
</comment>